<protein>
    <recommendedName>
        <fullName evidence="4">Gnk2-homologous domain-containing protein</fullName>
    </recommendedName>
</protein>
<dbReference type="OrthoDB" id="696781at2759"/>
<keyword evidence="1 3" id="KW-0732">Signal</keyword>
<dbReference type="STRING" id="4555.A0A368SGQ6"/>
<dbReference type="PANTHER" id="PTHR32099:SF48">
    <property type="entry name" value="OS10G0329900 PROTEIN"/>
    <property type="match status" value="1"/>
</dbReference>
<dbReference type="PANTHER" id="PTHR32099">
    <property type="entry name" value="CYSTEINE-RICH REPEAT SECRETORY PROTEIN"/>
    <property type="match status" value="1"/>
</dbReference>
<feature type="chain" id="PRO_5016893591" description="Gnk2-homologous domain-containing protein" evidence="3">
    <location>
        <begin position="24"/>
        <end position="304"/>
    </location>
</feature>
<dbReference type="AlphaFoldDB" id="A0A368SGQ6"/>
<feature type="domain" description="Gnk2-homologous" evidence="4">
    <location>
        <begin position="18"/>
        <end position="124"/>
    </location>
</feature>
<gene>
    <name evidence="5" type="ORF">SETIT_9G144700v2</name>
</gene>
<evidence type="ECO:0000313" key="5">
    <source>
        <dbReference type="EMBL" id="RCV41544.1"/>
    </source>
</evidence>
<sequence length="304" mass="32701">MGRLAGCVLLLSLSISLLPPAGAELVTTKCDNGTTYQSNVRRLIAALAANASRSPFPAGFATAVVGASPDTVWGVGLCPGDTTGADCGSCLALAPEVAFNKCRGVKDVTVFYDRCTLRYSFRDFLTNPDNGQVQDRGISDNTVTTHQQRRLALVVRLVGALSDWAAFNTTARYAVGVMSSDQVGFPATDKAVVHRIMGLVQCTPDQAPGACRRCLQALIDEMPAVFNATVGGRFLAVWCYLRFEVHEFYDSSPMLNLVAPPWSPPPSPASADQTAYQEDDDHDASLLFDLPTLRLATDNFSERE</sequence>
<dbReference type="Gene3D" id="3.30.430.20">
    <property type="entry name" value="Gnk2 domain, C-X8-C-X2-C motif"/>
    <property type="match status" value="2"/>
</dbReference>
<dbReference type="EMBL" id="CM003536">
    <property type="protein sequence ID" value="RCV41544.1"/>
    <property type="molecule type" value="Genomic_DNA"/>
</dbReference>
<keyword evidence="2" id="KW-0677">Repeat</keyword>
<dbReference type="InterPro" id="IPR002902">
    <property type="entry name" value="GNK2"/>
</dbReference>
<dbReference type="CDD" id="cd23509">
    <property type="entry name" value="Gnk2-like"/>
    <property type="match status" value="2"/>
</dbReference>
<dbReference type="Pfam" id="PF01657">
    <property type="entry name" value="Stress-antifung"/>
    <property type="match status" value="2"/>
</dbReference>
<dbReference type="PROSITE" id="PS51473">
    <property type="entry name" value="GNK2"/>
    <property type="match status" value="2"/>
</dbReference>
<evidence type="ECO:0000256" key="3">
    <source>
        <dbReference type="SAM" id="SignalP"/>
    </source>
</evidence>
<evidence type="ECO:0000256" key="2">
    <source>
        <dbReference type="ARBA" id="ARBA00022737"/>
    </source>
</evidence>
<proteinExistence type="predicted"/>
<accession>A0A368SGQ6</accession>
<evidence type="ECO:0000256" key="1">
    <source>
        <dbReference type="ARBA" id="ARBA00022729"/>
    </source>
</evidence>
<reference evidence="5" key="1">
    <citation type="journal article" date="2012" name="Nat. Biotechnol.">
        <title>Reference genome sequence of the model plant Setaria.</title>
        <authorList>
            <person name="Bennetzen J.L."/>
            <person name="Schmutz J."/>
            <person name="Wang H."/>
            <person name="Percifield R."/>
            <person name="Hawkins J."/>
            <person name="Pontaroli A.C."/>
            <person name="Estep M."/>
            <person name="Feng L."/>
            <person name="Vaughn J.N."/>
            <person name="Grimwood J."/>
            <person name="Jenkins J."/>
            <person name="Barry K."/>
            <person name="Lindquist E."/>
            <person name="Hellsten U."/>
            <person name="Deshpande S."/>
            <person name="Wang X."/>
            <person name="Wu X."/>
            <person name="Mitros T."/>
            <person name="Triplett J."/>
            <person name="Yang X."/>
            <person name="Ye C.Y."/>
            <person name="Mauro-Herrera M."/>
            <person name="Wang L."/>
            <person name="Li P."/>
            <person name="Sharma M."/>
            <person name="Sharma R."/>
            <person name="Ronald P.C."/>
            <person name="Panaud O."/>
            <person name="Kellogg E.A."/>
            <person name="Brutnell T.P."/>
            <person name="Doust A.N."/>
            <person name="Tuskan G.A."/>
            <person name="Rokhsar D."/>
            <person name="Devos K.M."/>
        </authorList>
    </citation>
    <scope>NUCLEOTIDE SEQUENCE [LARGE SCALE GENOMIC DNA]</scope>
    <source>
        <strain evidence="5">Yugu1</strain>
    </source>
</reference>
<name>A0A368SGQ6_SETIT</name>
<dbReference type="InterPro" id="IPR038408">
    <property type="entry name" value="GNK2_sf"/>
</dbReference>
<feature type="signal peptide" evidence="3">
    <location>
        <begin position="1"/>
        <end position="23"/>
    </location>
</feature>
<feature type="domain" description="Gnk2-homologous" evidence="4">
    <location>
        <begin position="132"/>
        <end position="248"/>
    </location>
</feature>
<organism evidence="5">
    <name type="scientific">Setaria italica</name>
    <name type="common">Foxtail millet</name>
    <name type="synonym">Panicum italicum</name>
    <dbReference type="NCBI Taxonomy" id="4555"/>
    <lineage>
        <taxon>Eukaryota</taxon>
        <taxon>Viridiplantae</taxon>
        <taxon>Streptophyta</taxon>
        <taxon>Embryophyta</taxon>
        <taxon>Tracheophyta</taxon>
        <taxon>Spermatophyta</taxon>
        <taxon>Magnoliopsida</taxon>
        <taxon>Liliopsida</taxon>
        <taxon>Poales</taxon>
        <taxon>Poaceae</taxon>
        <taxon>PACMAD clade</taxon>
        <taxon>Panicoideae</taxon>
        <taxon>Panicodae</taxon>
        <taxon>Paniceae</taxon>
        <taxon>Cenchrinae</taxon>
        <taxon>Setaria</taxon>
    </lineage>
</organism>
<evidence type="ECO:0000259" key="4">
    <source>
        <dbReference type="PROSITE" id="PS51473"/>
    </source>
</evidence>
<reference evidence="5" key="2">
    <citation type="submission" date="2015-07" db="EMBL/GenBank/DDBJ databases">
        <authorList>
            <person name="Noorani M."/>
        </authorList>
    </citation>
    <scope>NUCLEOTIDE SEQUENCE</scope>
    <source>
        <strain evidence="5">Yugu1</strain>
    </source>
</reference>
<dbReference type="OMA" id="ASPDMVW"/>